<accession>A0A015LDY0</accession>
<dbReference type="HOGENOM" id="CLU_045725_1_0_1"/>
<dbReference type="Proteomes" id="UP000022910">
    <property type="component" value="Unassembled WGS sequence"/>
</dbReference>
<sequence length="421" mass="49862">MPIQWHKLPNPVTHRQSFMMSDRLRLAMILPHILRRFLKLKHLKQRSIDELQENLSVNSGLVINRLIQCWAIVAKCARFCFNLSFNDESYETLNSLLKQEIILLTKMFPQNFTHLPNLHINAHLQCHAKTFATLVNSTVGIKEMVHRTFKGAVSHTNGKMIERDLIKRYNTLQALCNIIDGTLDSRYNTLGNGYYQNNIFRSLLSSWYATSVTNYDTREIDEEEINSPVDFICEIRYRIKWKYYEISQNNFEPNMSIDGDIYNGLKMAYKDYFNFLEYIHNKKIVYFNYITYKVLNDNDESSIIRIRVGDIVEIEEENEGTSYAIVKAIFLHTYNNDKTYPFYFVNWFEKVKERNGFDTLMTCQKYKICTEREKYLNIFPISLVTSMPKIHFVHQCVDNCLIESHDLSQPYLLNEFFYNAI</sequence>
<comment type="caution">
    <text evidence="1">The sequence shown here is derived from an EMBL/GenBank/DDBJ whole genome shotgun (WGS) entry which is preliminary data.</text>
</comment>
<dbReference type="EMBL" id="JEMT01016500">
    <property type="protein sequence ID" value="EXX70731.1"/>
    <property type="molecule type" value="Genomic_DNA"/>
</dbReference>
<gene>
    <name evidence="1" type="ORF">RirG_084830</name>
</gene>
<name>A0A015LDY0_RHIIW</name>
<evidence type="ECO:0000313" key="1">
    <source>
        <dbReference type="EMBL" id="EXX70731.1"/>
    </source>
</evidence>
<organism evidence="1 2">
    <name type="scientific">Rhizophagus irregularis (strain DAOM 197198w)</name>
    <name type="common">Glomus intraradices</name>
    <dbReference type="NCBI Taxonomy" id="1432141"/>
    <lineage>
        <taxon>Eukaryota</taxon>
        <taxon>Fungi</taxon>
        <taxon>Fungi incertae sedis</taxon>
        <taxon>Mucoromycota</taxon>
        <taxon>Glomeromycotina</taxon>
        <taxon>Glomeromycetes</taxon>
        <taxon>Glomerales</taxon>
        <taxon>Glomeraceae</taxon>
        <taxon>Rhizophagus</taxon>
    </lineage>
</organism>
<dbReference type="STRING" id="1432141.A0A015LDY0"/>
<reference evidence="1 2" key="1">
    <citation type="submission" date="2014-02" db="EMBL/GenBank/DDBJ databases">
        <title>Single nucleus genome sequencing reveals high similarity among nuclei of an endomycorrhizal fungus.</title>
        <authorList>
            <person name="Lin K."/>
            <person name="Geurts R."/>
            <person name="Zhang Z."/>
            <person name="Limpens E."/>
            <person name="Saunders D.G."/>
            <person name="Mu D."/>
            <person name="Pang E."/>
            <person name="Cao H."/>
            <person name="Cha H."/>
            <person name="Lin T."/>
            <person name="Zhou Q."/>
            <person name="Shang Y."/>
            <person name="Li Y."/>
            <person name="Ivanov S."/>
            <person name="Sharma T."/>
            <person name="Velzen R.V."/>
            <person name="Ruijter N.D."/>
            <person name="Aanen D.K."/>
            <person name="Win J."/>
            <person name="Kamoun S."/>
            <person name="Bisseling T."/>
            <person name="Huang S."/>
        </authorList>
    </citation>
    <scope>NUCLEOTIDE SEQUENCE [LARGE SCALE GENOMIC DNA]</scope>
    <source>
        <strain evidence="2">DAOM197198w</strain>
    </source>
</reference>
<keyword evidence="2" id="KW-1185">Reference proteome</keyword>
<proteinExistence type="predicted"/>
<dbReference type="AlphaFoldDB" id="A0A015LDY0"/>
<dbReference type="OrthoDB" id="2440360at2759"/>
<evidence type="ECO:0008006" key="3">
    <source>
        <dbReference type="Google" id="ProtNLM"/>
    </source>
</evidence>
<evidence type="ECO:0000313" key="2">
    <source>
        <dbReference type="Proteomes" id="UP000022910"/>
    </source>
</evidence>
<protein>
    <recommendedName>
        <fullName evidence="3">BAH domain-containing protein</fullName>
    </recommendedName>
</protein>